<dbReference type="CDD" id="cd05214">
    <property type="entry name" value="GAPDH_I_N"/>
    <property type="match status" value="1"/>
</dbReference>
<dbReference type="FunFam" id="3.40.50.720:FF:000001">
    <property type="entry name" value="Glyceraldehyde-3-phosphate dehydrogenase"/>
    <property type="match status" value="1"/>
</dbReference>
<dbReference type="GO" id="GO:0050661">
    <property type="term" value="F:NADP binding"/>
    <property type="evidence" value="ECO:0007669"/>
    <property type="project" value="InterPro"/>
</dbReference>
<dbReference type="EC" id="1.2.1.-" evidence="8"/>
<evidence type="ECO:0000256" key="6">
    <source>
        <dbReference type="PIRSR" id="PIRSR000149-4"/>
    </source>
</evidence>
<evidence type="ECO:0000256" key="8">
    <source>
        <dbReference type="RuleBase" id="RU361160"/>
    </source>
</evidence>
<evidence type="ECO:0000313" key="10">
    <source>
        <dbReference type="EMBL" id="TQC51325.1"/>
    </source>
</evidence>
<dbReference type="PRINTS" id="PR00078">
    <property type="entry name" value="G3PDHDRGNASE"/>
</dbReference>
<evidence type="ECO:0000313" key="11">
    <source>
        <dbReference type="Proteomes" id="UP000320801"/>
    </source>
</evidence>
<feature type="binding site" evidence="5">
    <location>
        <position position="35"/>
    </location>
    <ligand>
        <name>NAD(+)</name>
        <dbReference type="ChEBI" id="CHEBI:57540"/>
    </ligand>
</feature>
<dbReference type="PANTHER" id="PTHR43148">
    <property type="entry name" value="GLYCERALDEHYDE-3-PHOSPHATE DEHYDROGENASE 2"/>
    <property type="match status" value="1"/>
</dbReference>
<evidence type="ECO:0000256" key="2">
    <source>
        <dbReference type="ARBA" id="ARBA00023002"/>
    </source>
</evidence>
<dbReference type="PIRSF" id="PIRSF000149">
    <property type="entry name" value="GAP_DH"/>
    <property type="match status" value="1"/>
</dbReference>
<comment type="caution">
    <text evidence="10">The sequence shown here is derived from an EMBL/GenBank/DDBJ whole genome shotgun (WGS) entry which is preliminary data.</text>
</comment>
<feature type="binding site" evidence="5">
    <location>
        <position position="316"/>
    </location>
    <ligand>
        <name>NAD(+)</name>
        <dbReference type="ChEBI" id="CHEBI:57540"/>
    </ligand>
</feature>
<dbReference type="Gene3D" id="3.40.50.720">
    <property type="entry name" value="NAD(P)-binding Rossmann-like Domain"/>
    <property type="match status" value="1"/>
</dbReference>
<evidence type="ECO:0000256" key="7">
    <source>
        <dbReference type="RuleBase" id="RU000397"/>
    </source>
</evidence>
<evidence type="ECO:0000256" key="1">
    <source>
        <dbReference type="ARBA" id="ARBA00007406"/>
    </source>
</evidence>
<dbReference type="Pfam" id="PF00044">
    <property type="entry name" value="Gp_dh_N"/>
    <property type="match status" value="1"/>
</dbReference>
<dbReference type="RefSeq" id="WP_141484144.1">
    <property type="nucleotide sequence ID" value="NZ_SMDN01000015.1"/>
</dbReference>
<dbReference type="GO" id="GO:0051287">
    <property type="term" value="F:NAD binding"/>
    <property type="evidence" value="ECO:0007669"/>
    <property type="project" value="InterPro"/>
</dbReference>
<dbReference type="InterPro" id="IPR020829">
    <property type="entry name" value="GlycerAld_3-P_DH_cat"/>
</dbReference>
<dbReference type="PROSITE" id="PS00071">
    <property type="entry name" value="GAPDH"/>
    <property type="match status" value="1"/>
</dbReference>
<dbReference type="SUPFAM" id="SSF55347">
    <property type="entry name" value="Glyceraldehyde-3-phosphate dehydrogenase-like, C-terminal domain"/>
    <property type="match status" value="1"/>
</dbReference>
<protein>
    <recommendedName>
        <fullName evidence="8">Glyceraldehyde-3-phosphate dehydrogenase</fullName>
        <ecNumber evidence="8">1.2.1.-</ecNumber>
    </recommendedName>
</protein>
<reference evidence="10 11" key="1">
    <citation type="submission" date="2019-03" db="EMBL/GenBank/DDBJ databases">
        <title>Characterization of a novel Mycoplasma cynos real-time PCR assay.</title>
        <authorList>
            <person name="Tallmadge R.L."/>
            <person name="Mitchell P.K."/>
            <person name="Goodman L."/>
        </authorList>
    </citation>
    <scope>NUCLEOTIDE SEQUENCE [LARGE SCALE GENOMIC DNA]</scope>
    <source>
        <strain evidence="10 11">1642</strain>
    </source>
</reference>
<dbReference type="Pfam" id="PF02800">
    <property type="entry name" value="Gp_dh_C"/>
    <property type="match status" value="1"/>
</dbReference>
<dbReference type="OrthoDB" id="9803304at2"/>
<dbReference type="InterPro" id="IPR036291">
    <property type="entry name" value="NAD(P)-bd_dom_sf"/>
</dbReference>
<feature type="binding site" evidence="4">
    <location>
        <begin position="151"/>
        <end position="153"/>
    </location>
    <ligand>
        <name>D-glyceraldehyde 3-phosphate</name>
        <dbReference type="ChEBI" id="CHEBI:59776"/>
    </ligand>
</feature>
<sequence length="335" mass="36432">MKRIAINGFGRIGRLILRHLIEIGGDDVEVVAINDLTAPEMLAHLLKYDTAFGPLANDIKVENDSILLDGKEIKVFAEKDPENLPWAELKIDVVLECTGFFTKKPLASKHILAGAKKVLVSAPAGNDVKTVVYNVNHETLTKEDTIASAASCTTNGLAPVIKVLVDNFGIKNGWMTTAHAITGDQMLQDGPHRKGNLRRARAACYNIVPTSTGAAKAIGLVVPGAAGLLNGVALRVPTITGSIIDLSVQLVKEPTIEELHAAFKKAESESFKYNTDEIVSSDVINSHYGSVFDATLTKIQEANGQKIYKIFAWYDNEMSYVSQMVRVVKYWAKIS</sequence>
<dbReference type="AlphaFoldDB" id="A0A507SM82"/>
<evidence type="ECO:0000256" key="5">
    <source>
        <dbReference type="PIRSR" id="PIRSR000149-3"/>
    </source>
</evidence>
<feature type="binding site" evidence="5">
    <location>
        <position position="121"/>
    </location>
    <ligand>
        <name>NAD(+)</name>
        <dbReference type="ChEBI" id="CHEBI:57540"/>
    </ligand>
</feature>
<keyword evidence="2 8" id="KW-0560">Oxidoreductase</keyword>
<organism evidence="10 11">
    <name type="scientific">Mycoplasmopsis mucosicanis</name>
    <dbReference type="NCBI Taxonomy" id="458208"/>
    <lineage>
        <taxon>Bacteria</taxon>
        <taxon>Bacillati</taxon>
        <taxon>Mycoplasmatota</taxon>
        <taxon>Mycoplasmoidales</taxon>
        <taxon>Metamycoplasmataceae</taxon>
        <taxon>Mycoplasmopsis</taxon>
    </lineage>
</organism>
<name>A0A507SM82_9BACT</name>
<feature type="active site" description="Nucleophile" evidence="3">
    <location>
        <position position="152"/>
    </location>
</feature>
<dbReference type="Proteomes" id="UP000320801">
    <property type="component" value="Unassembled WGS sequence"/>
</dbReference>
<dbReference type="CDD" id="cd18126">
    <property type="entry name" value="GAPDH_I_C"/>
    <property type="match status" value="1"/>
</dbReference>
<accession>A0A507SM82</accession>
<dbReference type="InterPro" id="IPR006424">
    <property type="entry name" value="Glyceraldehyde-3-P_DH_1"/>
</dbReference>
<feature type="binding site" evidence="5">
    <location>
        <begin position="11"/>
        <end position="12"/>
    </location>
    <ligand>
        <name>NAD(+)</name>
        <dbReference type="ChEBI" id="CHEBI:57540"/>
    </ligand>
</feature>
<dbReference type="SUPFAM" id="SSF51735">
    <property type="entry name" value="NAD(P)-binding Rossmann-fold domains"/>
    <property type="match status" value="1"/>
</dbReference>
<dbReference type="InterPro" id="IPR020830">
    <property type="entry name" value="GlycerAld_3-P_DH_AS"/>
</dbReference>
<evidence type="ECO:0000256" key="3">
    <source>
        <dbReference type="PIRSR" id="PIRSR000149-1"/>
    </source>
</evidence>
<evidence type="ECO:0000259" key="9">
    <source>
        <dbReference type="SMART" id="SM00846"/>
    </source>
</evidence>
<feature type="domain" description="Glyceraldehyde 3-phosphate dehydrogenase NAD(P) binding" evidence="9">
    <location>
        <begin position="2"/>
        <end position="152"/>
    </location>
</feature>
<dbReference type="EMBL" id="SMDN01000015">
    <property type="protein sequence ID" value="TQC51325.1"/>
    <property type="molecule type" value="Genomic_DNA"/>
</dbReference>
<dbReference type="InterPro" id="IPR020831">
    <property type="entry name" value="GlycerAld/Erythrose_P_DH"/>
</dbReference>
<feature type="binding site" evidence="4">
    <location>
        <position position="235"/>
    </location>
    <ligand>
        <name>D-glyceraldehyde 3-phosphate</name>
        <dbReference type="ChEBI" id="CHEBI:59776"/>
    </ligand>
</feature>
<feature type="binding site" evidence="4">
    <location>
        <begin position="212"/>
        <end position="213"/>
    </location>
    <ligand>
        <name>D-glyceraldehyde 3-phosphate</name>
        <dbReference type="ChEBI" id="CHEBI:59776"/>
    </ligand>
</feature>
<proteinExistence type="inferred from homology"/>
<evidence type="ECO:0000256" key="4">
    <source>
        <dbReference type="PIRSR" id="PIRSR000149-2"/>
    </source>
</evidence>
<keyword evidence="5" id="KW-0520">NAD</keyword>
<gene>
    <name evidence="10" type="primary">gap</name>
    <name evidence="10" type="ORF">E1I18_03120</name>
</gene>
<keyword evidence="5" id="KW-0547">Nucleotide-binding</keyword>
<dbReference type="NCBIfam" id="TIGR01534">
    <property type="entry name" value="GAPDH-I"/>
    <property type="match status" value="1"/>
</dbReference>
<keyword evidence="11" id="KW-1185">Reference proteome</keyword>
<dbReference type="Gene3D" id="3.30.360.10">
    <property type="entry name" value="Dihydrodipicolinate Reductase, domain 2"/>
    <property type="match status" value="1"/>
</dbReference>
<dbReference type="GO" id="GO:0006006">
    <property type="term" value="P:glucose metabolic process"/>
    <property type="evidence" value="ECO:0007669"/>
    <property type="project" value="InterPro"/>
</dbReference>
<comment type="similarity">
    <text evidence="1 7">Belongs to the glyceraldehyde-3-phosphate dehydrogenase family.</text>
</comment>
<dbReference type="GO" id="GO:0016620">
    <property type="term" value="F:oxidoreductase activity, acting on the aldehyde or oxo group of donors, NAD or NADP as acceptor"/>
    <property type="evidence" value="ECO:0007669"/>
    <property type="project" value="InterPro"/>
</dbReference>
<dbReference type="FunFam" id="3.30.360.10:FF:000002">
    <property type="entry name" value="Glyceraldehyde-3-phosphate dehydrogenase"/>
    <property type="match status" value="1"/>
</dbReference>
<dbReference type="SMART" id="SM00846">
    <property type="entry name" value="Gp_dh_N"/>
    <property type="match status" value="1"/>
</dbReference>
<feature type="site" description="Activates thiol group during catalysis" evidence="6">
    <location>
        <position position="179"/>
    </location>
</feature>
<dbReference type="InterPro" id="IPR020828">
    <property type="entry name" value="GlycerAld_3-P_DH_NAD(P)-bd"/>
</dbReference>
<feature type="binding site" evidence="4">
    <location>
        <position position="182"/>
    </location>
    <ligand>
        <name>D-glyceraldehyde 3-phosphate</name>
        <dbReference type="ChEBI" id="CHEBI:59776"/>
    </ligand>
</feature>